<dbReference type="AlphaFoldDB" id="A0A182JBE5"/>
<dbReference type="VEuPathDB" id="VectorBase:AATE014923"/>
<name>A0A182JBE5_ANOAO</name>
<reference evidence="1" key="1">
    <citation type="submission" date="2022-08" db="UniProtKB">
        <authorList>
            <consortium name="EnsemblMetazoa"/>
        </authorList>
    </citation>
    <scope>IDENTIFICATION</scope>
    <source>
        <strain evidence="1">EBRO</strain>
    </source>
</reference>
<proteinExistence type="predicted"/>
<protein>
    <submittedName>
        <fullName evidence="1">Uncharacterized protein</fullName>
    </submittedName>
</protein>
<accession>A0A182JBE5</accession>
<organism evidence="1">
    <name type="scientific">Anopheles atroparvus</name>
    <name type="common">European mosquito</name>
    <dbReference type="NCBI Taxonomy" id="41427"/>
    <lineage>
        <taxon>Eukaryota</taxon>
        <taxon>Metazoa</taxon>
        <taxon>Ecdysozoa</taxon>
        <taxon>Arthropoda</taxon>
        <taxon>Hexapoda</taxon>
        <taxon>Insecta</taxon>
        <taxon>Pterygota</taxon>
        <taxon>Neoptera</taxon>
        <taxon>Endopterygota</taxon>
        <taxon>Diptera</taxon>
        <taxon>Nematocera</taxon>
        <taxon>Culicoidea</taxon>
        <taxon>Culicidae</taxon>
        <taxon>Anophelinae</taxon>
        <taxon>Anopheles</taxon>
    </lineage>
</organism>
<evidence type="ECO:0000313" key="1">
    <source>
        <dbReference type="EnsemblMetazoa" id="AATE014923-PA.1"/>
    </source>
</evidence>
<sequence length="138" mass="14562">MVRSMVVSVSESVFSGVLTGCLLARADSSRFERRVFDLCSSSSSVWSSADSRRKYLAGVAGVVGGTLCDAGVALLFGVDSGWVVFAGSSPLGGGVVIGNLGGRADTGTGIHYQMIRFGDGLRQLYRLSFNHFRLIFGL</sequence>
<dbReference type="EnsemblMetazoa" id="AATE014923-RA">
    <property type="protein sequence ID" value="AATE014923-PA.1"/>
    <property type="gene ID" value="AATE014923"/>
</dbReference>